<proteinExistence type="predicted"/>
<evidence type="ECO:0000313" key="11">
    <source>
        <dbReference type="Proteomes" id="UP000033608"/>
    </source>
</evidence>
<evidence type="ECO:0000256" key="1">
    <source>
        <dbReference type="ARBA" id="ARBA00004167"/>
    </source>
</evidence>
<dbReference type="STRING" id="1121477.SAMN02745223_00092"/>
<feature type="domain" description="Multidrug resistance protein MdtA-like barrel-sandwich hybrid" evidence="8">
    <location>
        <begin position="53"/>
        <end position="234"/>
    </location>
</feature>
<evidence type="ECO:0000259" key="8">
    <source>
        <dbReference type="Pfam" id="PF25917"/>
    </source>
</evidence>
<feature type="transmembrane region" description="Helical" evidence="6">
    <location>
        <begin position="17"/>
        <end position="35"/>
    </location>
</feature>
<name>A0A0F5LTZ9_9HYPH</name>
<evidence type="ECO:0000256" key="2">
    <source>
        <dbReference type="ARBA" id="ARBA00022692"/>
    </source>
</evidence>
<protein>
    <submittedName>
        <fullName evidence="10">Uncharacterized protein</fullName>
    </submittedName>
</protein>
<evidence type="ECO:0000259" key="9">
    <source>
        <dbReference type="Pfam" id="PF25963"/>
    </source>
</evidence>
<dbReference type="InterPro" id="IPR058625">
    <property type="entry name" value="MdtA-like_BSH"/>
</dbReference>
<keyword evidence="11" id="KW-1185">Reference proteome</keyword>
<dbReference type="GO" id="GO:0016020">
    <property type="term" value="C:membrane"/>
    <property type="evidence" value="ECO:0007669"/>
    <property type="project" value="UniProtKB-SubCell"/>
</dbReference>
<evidence type="ECO:0000313" key="10">
    <source>
        <dbReference type="EMBL" id="KKB85860.1"/>
    </source>
</evidence>
<dbReference type="Pfam" id="PF25917">
    <property type="entry name" value="BSH_RND"/>
    <property type="match status" value="1"/>
</dbReference>
<gene>
    <name evidence="10" type="ORF">VW29_05790</name>
</gene>
<dbReference type="InterPro" id="IPR058634">
    <property type="entry name" value="AaeA-lik-b-barrel"/>
</dbReference>
<evidence type="ECO:0000256" key="6">
    <source>
        <dbReference type="SAM" id="Phobius"/>
    </source>
</evidence>
<dbReference type="Pfam" id="PF25876">
    <property type="entry name" value="HH_MFP_RND"/>
    <property type="match status" value="1"/>
</dbReference>
<evidence type="ECO:0000259" key="7">
    <source>
        <dbReference type="Pfam" id="PF25876"/>
    </source>
</evidence>
<dbReference type="PATRIC" id="fig|1121477.3.peg.2244"/>
<evidence type="ECO:0000256" key="3">
    <source>
        <dbReference type="ARBA" id="ARBA00022989"/>
    </source>
</evidence>
<dbReference type="SUPFAM" id="SSF111369">
    <property type="entry name" value="HlyD-like secretion proteins"/>
    <property type="match status" value="3"/>
</dbReference>
<keyword evidence="3 6" id="KW-1133">Transmembrane helix</keyword>
<organism evidence="10 11">
    <name type="scientific">Devosia limi DSM 17137</name>
    <dbReference type="NCBI Taxonomy" id="1121477"/>
    <lineage>
        <taxon>Bacteria</taxon>
        <taxon>Pseudomonadati</taxon>
        <taxon>Pseudomonadota</taxon>
        <taxon>Alphaproteobacteria</taxon>
        <taxon>Hyphomicrobiales</taxon>
        <taxon>Devosiaceae</taxon>
        <taxon>Devosia</taxon>
    </lineage>
</organism>
<feature type="domain" description="Multidrug resistance protein MdtA-like alpha-helical hairpin" evidence="7">
    <location>
        <begin position="115"/>
        <end position="176"/>
    </location>
</feature>
<reference evidence="10 11" key="1">
    <citation type="submission" date="2015-03" db="EMBL/GenBank/DDBJ databases">
        <authorList>
            <person name="Hassan Y.I."/>
            <person name="Lepp D."/>
            <person name="Zhou T."/>
        </authorList>
    </citation>
    <scope>NUCLEOTIDE SEQUENCE [LARGE SCALE GENOMIC DNA]</scope>
    <source>
        <strain evidence="10 11">DSM 17137</strain>
    </source>
</reference>
<feature type="domain" description="p-hydroxybenzoic acid efflux pump subunit AaeA-like beta-barrel" evidence="9">
    <location>
        <begin position="244"/>
        <end position="321"/>
    </location>
</feature>
<keyword evidence="5" id="KW-0175">Coiled coil</keyword>
<dbReference type="InterPro" id="IPR058624">
    <property type="entry name" value="MdtA-like_HH"/>
</dbReference>
<comment type="caution">
    <text evidence="10">The sequence shown here is derived from an EMBL/GenBank/DDBJ whole genome shotgun (WGS) entry which is preliminary data.</text>
</comment>
<evidence type="ECO:0000256" key="5">
    <source>
        <dbReference type="SAM" id="Coils"/>
    </source>
</evidence>
<dbReference type="PANTHER" id="PTHR30386">
    <property type="entry name" value="MEMBRANE FUSION SUBUNIT OF EMRAB-TOLC MULTIDRUG EFFLUX PUMP"/>
    <property type="match status" value="1"/>
</dbReference>
<keyword evidence="2 6" id="KW-0812">Transmembrane</keyword>
<comment type="subcellular location">
    <subcellularLocation>
        <location evidence="1">Membrane</location>
        <topology evidence="1">Single-pass membrane protein</topology>
    </subcellularLocation>
</comment>
<dbReference type="Gene3D" id="2.40.30.170">
    <property type="match status" value="1"/>
</dbReference>
<dbReference type="InterPro" id="IPR050739">
    <property type="entry name" value="MFP"/>
</dbReference>
<sequence length="362" mass="38063">MPPPAPATNKSRKKAKLFGIGVLVTLGALVAWYPLSDHYAPYASGASITAQVTQIAPRVAGPVQHLLIADNAEVKAGQPLFQIDDSTFRMDVAQAQAQLDQALNSVSAGVAAIPAAEAKLAQAEVALLTAEQDLDRTTQLHQSGLVSVAKFNTADANHQTAQLNVEAARAEVERVKLTANTNDGNNPNLRTAQAVLDKAEFALANTTVLAPADGYISNLSLAEGQFVAAGTPAMTFINPKTQMIIADLRENQLVNVQPGDRAIVAFEAAPGRQFEATVDSIAWGINSGRTTVNGLAQSSNDTRWFPPARKVPVRVSIDDMSALPGSVRLGSEASVLIIPEDGLIPTIARTLMGLGSMLSGFN</sequence>
<feature type="coiled-coil region" evidence="5">
    <location>
        <begin position="113"/>
        <end position="178"/>
    </location>
</feature>
<accession>A0A0F5LTZ9</accession>
<dbReference type="Proteomes" id="UP000033608">
    <property type="component" value="Unassembled WGS sequence"/>
</dbReference>
<evidence type="ECO:0000256" key="4">
    <source>
        <dbReference type="ARBA" id="ARBA00023136"/>
    </source>
</evidence>
<dbReference type="EMBL" id="LAJF01000045">
    <property type="protein sequence ID" value="KKB85860.1"/>
    <property type="molecule type" value="Genomic_DNA"/>
</dbReference>
<keyword evidence="4 6" id="KW-0472">Membrane</keyword>
<dbReference type="PANTHER" id="PTHR30386:SF26">
    <property type="entry name" value="TRANSPORT PROTEIN COMB"/>
    <property type="match status" value="1"/>
</dbReference>
<dbReference type="AlphaFoldDB" id="A0A0F5LTZ9"/>
<dbReference type="Gene3D" id="1.10.287.470">
    <property type="entry name" value="Helix hairpin bin"/>
    <property type="match status" value="1"/>
</dbReference>
<dbReference type="Pfam" id="PF25963">
    <property type="entry name" value="Beta-barrel_AAEA"/>
    <property type="match status" value="1"/>
</dbReference>
<dbReference type="Gene3D" id="2.40.50.100">
    <property type="match status" value="1"/>
</dbReference>